<keyword evidence="2" id="KW-1185">Reference proteome</keyword>
<reference evidence="1 2" key="1">
    <citation type="journal article" date="2019" name="Nat. Ecol. Evol.">
        <title>Megaphylogeny resolves global patterns of mushroom evolution.</title>
        <authorList>
            <person name="Varga T."/>
            <person name="Krizsan K."/>
            <person name="Foldi C."/>
            <person name="Dima B."/>
            <person name="Sanchez-Garcia M."/>
            <person name="Sanchez-Ramirez S."/>
            <person name="Szollosi G.J."/>
            <person name="Szarkandi J.G."/>
            <person name="Papp V."/>
            <person name="Albert L."/>
            <person name="Andreopoulos W."/>
            <person name="Angelini C."/>
            <person name="Antonin V."/>
            <person name="Barry K.W."/>
            <person name="Bougher N.L."/>
            <person name="Buchanan P."/>
            <person name="Buyck B."/>
            <person name="Bense V."/>
            <person name="Catcheside P."/>
            <person name="Chovatia M."/>
            <person name="Cooper J."/>
            <person name="Damon W."/>
            <person name="Desjardin D."/>
            <person name="Finy P."/>
            <person name="Geml J."/>
            <person name="Haridas S."/>
            <person name="Hughes K."/>
            <person name="Justo A."/>
            <person name="Karasinski D."/>
            <person name="Kautmanova I."/>
            <person name="Kiss B."/>
            <person name="Kocsube S."/>
            <person name="Kotiranta H."/>
            <person name="LaButti K.M."/>
            <person name="Lechner B.E."/>
            <person name="Liimatainen K."/>
            <person name="Lipzen A."/>
            <person name="Lukacs Z."/>
            <person name="Mihaltcheva S."/>
            <person name="Morgado L.N."/>
            <person name="Niskanen T."/>
            <person name="Noordeloos M.E."/>
            <person name="Ohm R.A."/>
            <person name="Ortiz-Santana B."/>
            <person name="Ovrebo C."/>
            <person name="Racz N."/>
            <person name="Riley R."/>
            <person name="Savchenko A."/>
            <person name="Shiryaev A."/>
            <person name="Soop K."/>
            <person name="Spirin V."/>
            <person name="Szebenyi C."/>
            <person name="Tomsovsky M."/>
            <person name="Tulloss R.E."/>
            <person name="Uehling J."/>
            <person name="Grigoriev I.V."/>
            <person name="Vagvolgyi C."/>
            <person name="Papp T."/>
            <person name="Martin F.M."/>
            <person name="Miettinen O."/>
            <person name="Hibbett D.S."/>
            <person name="Nagy L.G."/>
        </authorList>
    </citation>
    <scope>NUCLEOTIDE SEQUENCE [LARGE SCALE GENOMIC DNA]</scope>
    <source>
        <strain evidence="1 2">CBS 121175</strain>
    </source>
</reference>
<dbReference type="AlphaFoldDB" id="A0A5C3K9W7"/>
<accession>A0A5C3K9W7</accession>
<protein>
    <submittedName>
        <fullName evidence="1">Uncharacterized protein</fullName>
    </submittedName>
</protein>
<organism evidence="1 2">
    <name type="scientific">Coprinopsis marcescibilis</name>
    <name type="common">Agaric fungus</name>
    <name type="synonym">Psathyrella marcescibilis</name>
    <dbReference type="NCBI Taxonomy" id="230819"/>
    <lineage>
        <taxon>Eukaryota</taxon>
        <taxon>Fungi</taxon>
        <taxon>Dikarya</taxon>
        <taxon>Basidiomycota</taxon>
        <taxon>Agaricomycotina</taxon>
        <taxon>Agaricomycetes</taxon>
        <taxon>Agaricomycetidae</taxon>
        <taxon>Agaricales</taxon>
        <taxon>Agaricineae</taxon>
        <taxon>Psathyrellaceae</taxon>
        <taxon>Coprinopsis</taxon>
    </lineage>
</organism>
<evidence type="ECO:0000313" key="2">
    <source>
        <dbReference type="Proteomes" id="UP000307440"/>
    </source>
</evidence>
<evidence type="ECO:0000313" key="1">
    <source>
        <dbReference type="EMBL" id="TFK16860.1"/>
    </source>
</evidence>
<dbReference type="EMBL" id="ML210622">
    <property type="protein sequence ID" value="TFK16860.1"/>
    <property type="molecule type" value="Genomic_DNA"/>
</dbReference>
<proteinExistence type="predicted"/>
<dbReference type="Proteomes" id="UP000307440">
    <property type="component" value="Unassembled WGS sequence"/>
</dbReference>
<gene>
    <name evidence="1" type="ORF">FA15DRAFT_711345</name>
</gene>
<name>A0A5C3K9W7_COPMA</name>
<sequence>MSAETLSLFSDIVSIQHPSLFEDACPEDEANVIDDEDTLHHFCAFEFASMTSPPAKPTPWLCAQDTARPIDTYKFVQHMTNPAQEPPRLDTLPPSTFFVDEVWDQLPCTIPSAYISIASTKEYGPNRVKIVTRPEYLPKNIQFGTSFAIHPIPASFVRHLAIWNHKEDDRHAYIELIPYNRHGLPVSHIPSYILLAPKKSVHIPKLVSCRMQAYFL</sequence>